<gene>
    <name evidence="3" type="primary">LOC130471676</name>
</gene>
<reference evidence="3" key="2">
    <citation type="submission" date="2025-08" db="UniProtKB">
        <authorList>
            <consortium name="RefSeq"/>
        </authorList>
    </citation>
    <scope>IDENTIFICATION</scope>
    <source>
        <tissue evidence="3">Leaf</tissue>
    </source>
</reference>
<organism evidence="2 3">
    <name type="scientific">Spinacia oleracea</name>
    <name type="common">Spinach</name>
    <dbReference type="NCBI Taxonomy" id="3562"/>
    <lineage>
        <taxon>Eukaryota</taxon>
        <taxon>Viridiplantae</taxon>
        <taxon>Streptophyta</taxon>
        <taxon>Embryophyta</taxon>
        <taxon>Tracheophyta</taxon>
        <taxon>Spermatophyta</taxon>
        <taxon>Magnoliopsida</taxon>
        <taxon>eudicotyledons</taxon>
        <taxon>Gunneridae</taxon>
        <taxon>Pentapetalae</taxon>
        <taxon>Caryophyllales</taxon>
        <taxon>Chenopodiaceae</taxon>
        <taxon>Chenopodioideae</taxon>
        <taxon>Anserineae</taxon>
        <taxon>Spinacia</taxon>
    </lineage>
</organism>
<sequence>MYEGMSSELPKVGWCKFVWNRLTVPKHRFILWLASHDRLKTRTRLHKMGIGCDQLCPVCGNNDETVKHLFCDCTFSASCAASLLHWLGLHCTKSDMGQIMIWIRRSCKGDFRRKVAYTTMASLVYHIWRAKNTAVWDMTVPTFQTTVQRVQSDVKCRVQNLISKSVKQSDRDWFSSL</sequence>
<dbReference type="PANTHER" id="PTHR33116:SF84">
    <property type="entry name" value="RNA-DIRECTED DNA POLYMERASE"/>
    <property type="match status" value="1"/>
</dbReference>
<dbReference type="Pfam" id="PF13966">
    <property type="entry name" value="zf-RVT"/>
    <property type="match status" value="1"/>
</dbReference>
<keyword evidence="2" id="KW-1185">Reference proteome</keyword>
<dbReference type="InterPro" id="IPR026960">
    <property type="entry name" value="RVT-Znf"/>
</dbReference>
<name>A0ABM3RQL5_SPIOL</name>
<dbReference type="GeneID" id="130471676"/>
<evidence type="ECO:0000313" key="2">
    <source>
        <dbReference type="Proteomes" id="UP000813463"/>
    </source>
</evidence>
<evidence type="ECO:0000259" key="1">
    <source>
        <dbReference type="Pfam" id="PF13966"/>
    </source>
</evidence>
<accession>A0ABM3RQL5</accession>
<dbReference type="PANTHER" id="PTHR33116">
    <property type="entry name" value="REVERSE TRANSCRIPTASE ZINC-BINDING DOMAIN-CONTAINING PROTEIN-RELATED-RELATED"/>
    <property type="match status" value="1"/>
</dbReference>
<dbReference type="RefSeq" id="XP_056697909.1">
    <property type="nucleotide sequence ID" value="XM_056841931.1"/>
</dbReference>
<evidence type="ECO:0000313" key="3">
    <source>
        <dbReference type="RefSeq" id="XP_056697909.1"/>
    </source>
</evidence>
<reference evidence="2" key="1">
    <citation type="journal article" date="2021" name="Nat. Commun.">
        <title>Genomic analyses provide insights into spinach domestication and the genetic basis of agronomic traits.</title>
        <authorList>
            <person name="Cai X."/>
            <person name="Sun X."/>
            <person name="Xu C."/>
            <person name="Sun H."/>
            <person name="Wang X."/>
            <person name="Ge C."/>
            <person name="Zhang Z."/>
            <person name="Wang Q."/>
            <person name="Fei Z."/>
            <person name="Jiao C."/>
            <person name="Wang Q."/>
        </authorList>
    </citation>
    <scope>NUCLEOTIDE SEQUENCE [LARGE SCALE GENOMIC DNA]</scope>
    <source>
        <strain evidence="2">cv. Varoflay</strain>
    </source>
</reference>
<feature type="domain" description="Reverse transcriptase zinc-binding" evidence="1">
    <location>
        <begin position="1"/>
        <end position="77"/>
    </location>
</feature>
<protein>
    <recommendedName>
        <fullName evidence="1">Reverse transcriptase zinc-binding domain-containing protein</fullName>
    </recommendedName>
</protein>
<proteinExistence type="predicted"/>
<dbReference type="Proteomes" id="UP000813463">
    <property type="component" value="Chromosome 4"/>
</dbReference>